<name>A0A8J5Q668_FUSOX</name>
<protein>
    <submittedName>
        <fullName evidence="2">Uncharacterized protein</fullName>
    </submittedName>
</protein>
<sequence>MTNAGNKFKYYPSETTDHNNRQTSIPGLPTTANPIQHFPILYRPSGAIVYDGTNAGDVPVFWGPKERCHYSQVPKPLDSLCAGAHADSPDGKRLPALAYALSDDVAKLLLQHGANVNVTHSTDETALCHLMSWGPMENRNWYQESHTLQGNGALKPSHARQDSLSTIKFFIHNAMTYIYVDKFENVSLLQLVVSKRYTEVAELLLAVEASPNLINSDTGQKRFVLVDALKQGRNLPIIQLLLKAGAEAELNEMPDNGLTREEGAELPIMHLTVSGTNPLYAREEVKVAGMVCKRIKRFNTAIDKHLALWHYIIKGRLYIAKDLIQYRTDLDVANVEVRDTFLRLVMS</sequence>
<evidence type="ECO:0000313" key="3">
    <source>
        <dbReference type="Proteomes" id="UP000693942"/>
    </source>
</evidence>
<comment type="caution">
    <text evidence="2">The sequence shown here is derived from an EMBL/GenBank/DDBJ whole genome shotgun (WGS) entry which is preliminary data.</text>
</comment>
<evidence type="ECO:0000313" key="2">
    <source>
        <dbReference type="EMBL" id="KAG7434115.1"/>
    </source>
</evidence>
<dbReference type="InterPro" id="IPR002110">
    <property type="entry name" value="Ankyrin_rpt"/>
</dbReference>
<evidence type="ECO:0000256" key="1">
    <source>
        <dbReference type="SAM" id="MobiDB-lite"/>
    </source>
</evidence>
<accession>A0A8J5Q668</accession>
<dbReference type="EMBL" id="JAELUR010000003">
    <property type="protein sequence ID" value="KAG7434115.1"/>
    <property type="molecule type" value="Genomic_DNA"/>
</dbReference>
<organism evidence="2 3">
    <name type="scientific">Fusarium oxysporum f. sp. raphani</name>
    <dbReference type="NCBI Taxonomy" id="96318"/>
    <lineage>
        <taxon>Eukaryota</taxon>
        <taxon>Fungi</taxon>
        <taxon>Dikarya</taxon>
        <taxon>Ascomycota</taxon>
        <taxon>Pezizomycotina</taxon>
        <taxon>Sordariomycetes</taxon>
        <taxon>Hypocreomycetidae</taxon>
        <taxon>Hypocreales</taxon>
        <taxon>Nectriaceae</taxon>
        <taxon>Fusarium</taxon>
        <taxon>Fusarium oxysporum species complex</taxon>
    </lineage>
</organism>
<dbReference type="Proteomes" id="UP000693942">
    <property type="component" value="Unassembled WGS sequence"/>
</dbReference>
<proteinExistence type="predicted"/>
<feature type="region of interest" description="Disordered" evidence="1">
    <location>
        <begin position="1"/>
        <end position="24"/>
    </location>
</feature>
<dbReference type="SMART" id="SM00248">
    <property type="entry name" value="ANK"/>
    <property type="match status" value="3"/>
</dbReference>
<reference evidence="2" key="1">
    <citation type="submission" date="2021-04" db="EMBL/GenBank/DDBJ databases">
        <title>First draft genome resource for Brassicaceae pathogens Fusarium oxysporum f. sp. raphani and Fusarium oxysporum f. sp. rapae.</title>
        <authorList>
            <person name="Asai S."/>
        </authorList>
    </citation>
    <scope>NUCLEOTIDE SEQUENCE</scope>
    <source>
        <strain evidence="2">Tf1262</strain>
    </source>
</reference>
<gene>
    <name evidence="2" type="ORF">Forpi1262_v003694</name>
</gene>
<dbReference type="AlphaFoldDB" id="A0A8J5Q668"/>